<keyword evidence="1" id="KW-0812">Transmembrane</keyword>
<protein>
    <submittedName>
        <fullName evidence="2">Uncharacterized protein</fullName>
    </submittedName>
</protein>
<feature type="transmembrane region" description="Helical" evidence="1">
    <location>
        <begin position="48"/>
        <end position="71"/>
    </location>
</feature>
<dbReference type="EMBL" id="MU826389">
    <property type="protein sequence ID" value="KAJ7376820.1"/>
    <property type="molecule type" value="Genomic_DNA"/>
</dbReference>
<proteinExistence type="predicted"/>
<feature type="transmembrane region" description="Helical" evidence="1">
    <location>
        <begin position="78"/>
        <end position="101"/>
    </location>
</feature>
<evidence type="ECO:0000313" key="3">
    <source>
        <dbReference type="Proteomes" id="UP001163046"/>
    </source>
</evidence>
<sequence length="213" mass="22334">MPADNATKSRRLAVAHIITGTLLIGLGVADSFVGLIVLSHIYMGVWSGIWIVLTGAVGLKASLGGCTCFTCSSIMSAMLGFGLSINYGFVISITWILGYLYSVQMAIAVIMWTLGVTVNVIGITACCVACRAETPPEPQQQVVYIVNSQAAQYIFTQGPDGSPMAFPVPQNSIQASASGAQGGQPQMILAPTYPSGAMVHRLPTSTGRNISFI</sequence>
<dbReference type="Proteomes" id="UP001163046">
    <property type="component" value="Unassembled WGS sequence"/>
</dbReference>
<reference evidence="2" key="1">
    <citation type="submission" date="2023-01" db="EMBL/GenBank/DDBJ databases">
        <title>Genome assembly of the deep-sea coral Lophelia pertusa.</title>
        <authorList>
            <person name="Herrera S."/>
            <person name="Cordes E."/>
        </authorList>
    </citation>
    <scope>NUCLEOTIDE SEQUENCE</scope>
    <source>
        <strain evidence="2">USNM1676648</strain>
        <tissue evidence="2">Polyp</tissue>
    </source>
</reference>
<keyword evidence="3" id="KW-1185">Reference proteome</keyword>
<organism evidence="2 3">
    <name type="scientific">Desmophyllum pertusum</name>
    <dbReference type="NCBI Taxonomy" id="174260"/>
    <lineage>
        <taxon>Eukaryota</taxon>
        <taxon>Metazoa</taxon>
        <taxon>Cnidaria</taxon>
        <taxon>Anthozoa</taxon>
        <taxon>Hexacorallia</taxon>
        <taxon>Scleractinia</taxon>
        <taxon>Caryophylliina</taxon>
        <taxon>Caryophylliidae</taxon>
        <taxon>Desmophyllum</taxon>
    </lineage>
</organism>
<dbReference type="AlphaFoldDB" id="A0A9W9Z8H8"/>
<evidence type="ECO:0000313" key="2">
    <source>
        <dbReference type="EMBL" id="KAJ7376820.1"/>
    </source>
</evidence>
<gene>
    <name evidence="2" type="ORF">OS493_032286</name>
</gene>
<name>A0A9W9Z8H8_9CNID</name>
<keyword evidence="1" id="KW-0472">Membrane</keyword>
<evidence type="ECO:0000256" key="1">
    <source>
        <dbReference type="SAM" id="Phobius"/>
    </source>
</evidence>
<feature type="transmembrane region" description="Helical" evidence="1">
    <location>
        <begin position="107"/>
        <end position="130"/>
    </location>
</feature>
<accession>A0A9W9Z8H8</accession>
<comment type="caution">
    <text evidence="2">The sequence shown here is derived from an EMBL/GenBank/DDBJ whole genome shotgun (WGS) entry which is preliminary data.</text>
</comment>
<keyword evidence="1" id="KW-1133">Transmembrane helix</keyword>
<feature type="transmembrane region" description="Helical" evidence="1">
    <location>
        <begin position="12"/>
        <end position="42"/>
    </location>
</feature>